<feature type="domain" description="SH2" evidence="3">
    <location>
        <begin position="80"/>
        <end position="181"/>
    </location>
</feature>
<evidence type="ECO:0000259" key="3">
    <source>
        <dbReference type="PROSITE" id="PS50001"/>
    </source>
</evidence>
<dbReference type="SMART" id="SM00252">
    <property type="entry name" value="SH2"/>
    <property type="match status" value="1"/>
</dbReference>
<dbReference type="Pfam" id="PF08416">
    <property type="entry name" value="PTB"/>
    <property type="match status" value="1"/>
</dbReference>
<dbReference type="InterPro" id="IPR051484">
    <property type="entry name" value="Tensin_PTEN_phosphatase"/>
</dbReference>
<dbReference type="EMBL" id="MNPL01019594">
    <property type="protein sequence ID" value="OQR69855.1"/>
    <property type="molecule type" value="Genomic_DNA"/>
</dbReference>
<dbReference type="Proteomes" id="UP000192247">
    <property type="component" value="Unassembled WGS sequence"/>
</dbReference>
<dbReference type="GO" id="GO:0005925">
    <property type="term" value="C:focal adhesion"/>
    <property type="evidence" value="ECO:0007669"/>
    <property type="project" value="TreeGrafter"/>
</dbReference>
<dbReference type="AlphaFoldDB" id="A0A1V9X8G8"/>
<evidence type="ECO:0000256" key="2">
    <source>
        <dbReference type="PROSITE-ProRule" id="PRU00191"/>
    </source>
</evidence>
<dbReference type="OrthoDB" id="6273691at2759"/>
<accession>A0A1V9X8G8</accession>
<gene>
    <name evidence="4" type="ORF">BIW11_12012</name>
</gene>
<organism evidence="4 5">
    <name type="scientific">Tropilaelaps mercedesae</name>
    <dbReference type="NCBI Taxonomy" id="418985"/>
    <lineage>
        <taxon>Eukaryota</taxon>
        <taxon>Metazoa</taxon>
        <taxon>Ecdysozoa</taxon>
        <taxon>Arthropoda</taxon>
        <taxon>Chelicerata</taxon>
        <taxon>Arachnida</taxon>
        <taxon>Acari</taxon>
        <taxon>Parasitiformes</taxon>
        <taxon>Mesostigmata</taxon>
        <taxon>Gamasina</taxon>
        <taxon>Dermanyssoidea</taxon>
        <taxon>Laelapidae</taxon>
        <taxon>Tropilaelaps</taxon>
    </lineage>
</organism>
<dbReference type="Gene3D" id="3.30.505.10">
    <property type="entry name" value="SH2 domain"/>
    <property type="match status" value="1"/>
</dbReference>
<protein>
    <submittedName>
        <fullName evidence="4">Tensin-like</fullName>
    </submittedName>
</protein>
<dbReference type="SUPFAM" id="SSF55550">
    <property type="entry name" value="SH2 domain"/>
    <property type="match status" value="1"/>
</dbReference>
<dbReference type="InterPro" id="IPR033929">
    <property type="entry name" value="Tensin_PTB"/>
</dbReference>
<dbReference type="PANTHER" id="PTHR45734">
    <property type="entry name" value="TENSIN"/>
    <property type="match status" value="1"/>
</dbReference>
<dbReference type="CDD" id="cd01213">
    <property type="entry name" value="PTB_tensin"/>
    <property type="match status" value="1"/>
</dbReference>
<keyword evidence="5" id="KW-1185">Reference proteome</keyword>
<dbReference type="InterPro" id="IPR036860">
    <property type="entry name" value="SH2_dom_sf"/>
</dbReference>
<evidence type="ECO:0000313" key="5">
    <source>
        <dbReference type="Proteomes" id="UP000192247"/>
    </source>
</evidence>
<sequence>MGCRVRSASPVRYARRSASPHAIATLQAVNESLRKTAEHLSASNEKLHRLTPERVSPPRITTRMVSEPLTMSGPATTAHWYRPRMTRDDAVEFLRDKPPGTFIIRDSTTYPGAYGLAMKVPDRGEQKSPEELVRHFLIEPAPDGVKVRGSDIEPVFGSLNALVHQHSLQPLSLPHRLLLTEASVEPQSADKLLQSLAGVVPEYGKGVVFMVLYLGCHKIGMLTGPHAVKNGFDNLFSERQAKQIKTATVVMKVNGEGVTLTDHERRLFFRMHFPMKNFRFCDMDPGHRHWKYRDEVSGDIQAPSCFGIVCSSVINPLVNECHMFAEYEQPASLLTEEINKWSERAV</sequence>
<dbReference type="PROSITE" id="PS50001">
    <property type="entry name" value="SH2"/>
    <property type="match status" value="1"/>
</dbReference>
<dbReference type="Pfam" id="PF00017">
    <property type="entry name" value="SH2"/>
    <property type="match status" value="1"/>
</dbReference>
<keyword evidence="1 2" id="KW-0727">SH2 domain</keyword>
<dbReference type="SUPFAM" id="SSF50729">
    <property type="entry name" value="PH domain-like"/>
    <property type="match status" value="1"/>
</dbReference>
<dbReference type="PANTHER" id="PTHR45734:SF10">
    <property type="entry name" value="BLISTERY, ISOFORM A"/>
    <property type="match status" value="1"/>
</dbReference>
<dbReference type="Gene3D" id="2.30.29.30">
    <property type="entry name" value="Pleckstrin-homology domain (PH domain)/Phosphotyrosine-binding domain (PTB)"/>
    <property type="match status" value="1"/>
</dbReference>
<dbReference type="PRINTS" id="PR00401">
    <property type="entry name" value="SH2DOMAIN"/>
</dbReference>
<dbReference type="InterPro" id="IPR011993">
    <property type="entry name" value="PH-like_dom_sf"/>
</dbReference>
<dbReference type="InterPro" id="IPR000980">
    <property type="entry name" value="SH2"/>
</dbReference>
<dbReference type="InParanoid" id="A0A1V9X8G8"/>
<evidence type="ECO:0000313" key="4">
    <source>
        <dbReference type="EMBL" id="OQR69855.1"/>
    </source>
</evidence>
<proteinExistence type="predicted"/>
<dbReference type="InterPro" id="IPR013625">
    <property type="entry name" value="PTB"/>
</dbReference>
<dbReference type="STRING" id="418985.A0A1V9X8G8"/>
<comment type="caution">
    <text evidence="4">The sequence shown here is derived from an EMBL/GenBank/DDBJ whole genome shotgun (WGS) entry which is preliminary data.</text>
</comment>
<reference evidence="4 5" key="1">
    <citation type="journal article" date="2017" name="Gigascience">
        <title>Draft genome of the honey bee ectoparasitic mite, Tropilaelaps mercedesae, is shaped by the parasitic life history.</title>
        <authorList>
            <person name="Dong X."/>
            <person name="Armstrong S.D."/>
            <person name="Xia D."/>
            <person name="Makepeace B.L."/>
            <person name="Darby A.C."/>
            <person name="Kadowaki T."/>
        </authorList>
    </citation>
    <scope>NUCLEOTIDE SEQUENCE [LARGE SCALE GENOMIC DNA]</scope>
    <source>
        <strain evidence="4">Wuxi-XJTLU</strain>
    </source>
</reference>
<evidence type="ECO:0000256" key="1">
    <source>
        <dbReference type="ARBA" id="ARBA00022999"/>
    </source>
</evidence>
<name>A0A1V9X8G8_9ACAR</name>